<dbReference type="EMBL" id="JAULJE010000005">
    <property type="protein sequence ID" value="KAK1342260.1"/>
    <property type="molecule type" value="Genomic_DNA"/>
</dbReference>
<evidence type="ECO:0000256" key="1">
    <source>
        <dbReference type="ARBA" id="ARBA00022487"/>
    </source>
</evidence>
<name>A0AA40I4B0_CNENI</name>
<keyword evidence="5" id="KW-1185">Reference proteome</keyword>
<protein>
    <submittedName>
        <fullName evidence="4">Uncharacterized protein</fullName>
    </submittedName>
</protein>
<proteinExistence type="predicted"/>
<feature type="compositionally biased region" description="Basic and acidic residues" evidence="3">
    <location>
        <begin position="198"/>
        <end position="207"/>
    </location>
</feature>
<accession>A0AA40I4B0</accession>
<feature type="region of interest" description="Disordered" evidence="3">
    <location>
        <begin position="160"/>
        <end position="209"/>
    </location>
</feature>
<dbReference type="GO" id="GO:0051723">
    <property type="term" value="F:protein methylesterase activity"/>
    <property type="evidence" value="ECO:0007669"/>
    <property type="project" value="InterPro"/>
</dbReference>
<reference evidence="4" key="1">
    <citation type="submission" date="2023-06" db="EMBL/GenBank/DDBJ databases">
        <title>Reference genome for the Northern bat (Eptesicus nilssonii), a most northern bat species.</title>
        <authorList>
            <person name="Laine V.N."/>
            <person name="Pulliainen A.T."/>
            <person name="Lilley T.M."/>
        </authorList>
    </citation>
    <scope>NUCLEOTIDE SEQUENCE</scope>
    <source>
        <strain evidence="4">BLF_Eptnil</strain>
        <tissue evidence="4">Kidney</tissue>
    </source>
</reference>
<evidence type="ECO:0000256" key="3">
    <source>
        <dbReference type="SAM" id="MobiDB-lite"/>
    </source>
</evidence>
<keyword evidence="2" id="KW-0378">Hydrolase</keyword>
<dbReference type="InterPro" id="IPR016812">
    <property type="entry name" value="PPase_methylesterase_euk"/>
</dbReference>
<organism evidence="4 5">
    <name type="scientific">Cnephaeus nilssonii</name>
    <name type="common">Northern bat</name>
    <name type="synonym">Eptesicus nilssonii</name>
    <dbReference type="NCBI Taxonomy" id="3371016"/>
    <lineage>
        <taxon>Eukaryota</taxon>
        <taxon>Metazoa</taxon>
        <taxon>Chordata</taxon>
        <taxon>Craniata</taxon>
        <taxon>Vertebrata</taxon>
        <taxon>Euteleostomi</taxon>
        <taxon>Mammalia</taxon>
        <taxon>Eutheria</taxon>
        <taxon>Laurasiatheria</taxon>
        <taxon>Chiroptera</taxon>
        <taxon>Yangochiroptera</taxon>
        <taxon>Vespertilionidae</taxon>
        <taxon>Cnephaeus</taxon>
    </lineage>
</organism>
<sequence length="255" mass="27586">MYEDPPPPAPPMMLIKHSMGGAIAAHTASSNLAPSLLGLCVTDAVEGTAMLFTAGRTSFVVVLRPSSLWNAIEWSVKSGQVRTVNEKTIETCKEFYPALAWVLPTLNLGFCQPWFHLEDFKTAQIKSDPLPKRGKVLDPRDDSPTFTQWAEDRTLESAQVSTVGQAKECEGITSPESSKSVVEGIIEEDEDDEEGSESPDKRKKEDADLTIGQVQGKSQMQALPQCGHAVHADAPGTGPAAVATFLIRNRVAELP</sequence>
<dbReference type="PANTHER" id="PTHR14189">
    <property type="entry name" value="PROTEIN PHOSPHATASE METHYLESTERASE-1 RELATED"/>
    <property type="match status" value="1"/>
</dbReference>
<comment type="caution">
    <text evidence="4">The sequence shown here is derived from an EMBL/GenBank/DDBJ whole genome shotgun (WGS) entry which is preliminary data.</text>
</comment>
<evidence type="ECO:0000313" key="4">
    <source>
        <dbReference type="EMBL" id="KAK1342260.1"/>
    </source>
</evidence>
<evidence type="ECO:0000256" key="2">
    <source>
        <dbReference type="ARBA" id="ARBA00022801"/>
    </source>
</evidence>
<dbReference type="AlphaFoldDB" id="A0AA40I4B0"/>
<evidence type="ECO:0000313" key="5">
    <source>
        <dbReference type="Proteomes" id="UP001177744"/>
    </source>
</evidence>
<dbReference type="Gene3D" id="3.40.50.1820">
    <property type="entry name" value="alpha/beta hydrolase"/>
    <property type="match status" value="2"/>
</dbReference>
<keyword evidence="1" id="KW-0719">Serine esterase</keyword>
<dbReference type="PANTHER" id="PTHR14189:SF0">
    <property type="entry name" value="PROTEIN PHOSPHATASE METHYLESTERASE 1"/>
    <property type="match status" value="1"/>
</dbReference>
<dbReference type="InterPro" id="IPR029058">
    <property type="entry name" value="AB_hydrolase_fold"/>
</dbReference>
<feature type="compositionally biased region" description="Acidic residues" evidence="3">
    <location>
        <begin position="185"/>
        <end position="197"/>
    </location>
</feature>
<gene>
    <name evidence="4" type="ORF">QTO34_015016</name>
</gene>
<dbReference type="Proteomes" id="UP001177744">
    <property type="component" value="Unassembled WGS sequence"/>
</dbReference>